<evidence type="ECO:0000256" key="4">
    <source>
        <dbReference type="ARBA" id="ARBA00022679"/>
    </source>
</evidence>
<keyword evidence="4 10" id="KW-0808">Transferase</keyword>
<organism evidence="10 11">
    <name type="scientific">Peribacillus glennii</name>
    <dbReference type="NCBI Taxonomy" id="2303991"/>
    <lineage>
        <taxon>Bacteria</taxon>
        <taxon>Bacillati</taxon>
        <taxon>Bacillota</taxon>
        <taxon>Bacilli</taxon>
        <taxon>Bacillales</taxon>
        <taxon>Bacillaceae</taxon>
        <taxon>Peribacillus</taxon>
    </lineage>
</organism>
<dbReference type="RefSeq" id="WP_117321060.1">
    <property type="nucleotide sequence ID" value="NZ_QVTD01000003.1"/>
</dbReference>
<comment type="caution">
    <text evidence="10">The sequence shown here is derived from an EMBL/GenBank/DDBJ whole genome shotgun (WGS) entry which is preliminary data.</text>
</comment>
<gene>
    <name evidence="10" type="ORF">D0466_02890</name>
</gene>
<dbReference type="GO" id="GO:0005886">
    <property type="term" value="C:plasma membrane"/>
    <property type="evidence" value="ECO:0007669"/>
    <property type="project" value="UniProtKB-SubCell"/>
</dbReference>
<evidence type="ECO:0000256" key="3">
    <source>
        <dbReference type="ARBA" id="ARBA00022475"/>
    </source>
</evidence>
<feature type="transmembrane region" description="Helical" evidence="8">
    <location>
        <begin position="36"/>
        <end position="59"/>
    </location>
</feature>
<keyword evidence="5 8" id="KW-0812">Transmembrane</keyword>
<comment type="subcellular location">
    <subcellularLocation>
        <location evidence="1">Cell membrane</location>
    </subcellularLocation>
</comment>
<keyword evidence="6 8" id="KW-1133">Transmembrane helix</keyword>
<evidence type="ECO:0000256" key="6">
    <source>
        <dbReference type="ARBA" id="ARBA00022989"/>
    </source>
</evidence>
<evidence type="ECO:0000256" key="2">
    <source>
        <dbReference type="ARBA" id="ARBA00006464"/>
    </source>
</evidence>
<dbReference type="AlphaFoldDB" id="A0A372LFU4"/>
<protein>
    <submittedName>
        <fullName evidence="10">Sugar transferase</fullName>
    </submittedName>
</protein>
<evidence type="ECO:0000256" key="1">
    <source>
        <dbReference type="ARBA" id="ARBA00004236"/>
    </source>
</evidence>
<dbReference type="Pfam" id="PF02397">
    <property type="entry name" value="Bac_transf"/>
    <property type="match status" value="1"/>
</dbReference>
<evidence type="ECO:0000256" key="8">
    <source>
        <dbReference type="SAM" id="Phobius"/>
    </source>
</evidence>
<sequence>MGNLLPIFHGKGKQVRKSTSSLRQKIFNITKRITDIIASTLFLILLIPLIVLLFFFYTFGQSKGPLFFKQERIGKDRKKFVIYKFRTMEVNAEESLKANEALYLKYIENDYKLNPSEDPRVTSIGKFLRKTSIDEIPQFYNVLKGDMSLVGPRPVIELELTEYGDRVNELLSVKPGITGYWAMCGRSDIKYPERIDLELFYIYNQGLSLDVKIIIKTIWLVFTKKGAY</sequence>
<name>A0A372LFU4_9BACI</name>
<evidence type="ECO:0000259" key="9">
    <source>
        <dbReference type="Pfam" id="PF02397"/>
    </source>
</evidence>
<dbReference type="Proteomes" id="UP000262939">
    <property type="component" value="Unassembled WGS sequence"/>
</dbReference>
<proteinExistence type="inferred from homology"/>
<dbReference type="OrthoDB" id="9808602at2"/>
<evidence type="ECO:0000256" key="7">
    <source>
        <dbReference type="ARBA" id="ARBA00023136"/>
    </source>
</evidence>
<dbReference type="PANTHER" id="PTHR30576">
    <property type="entry name" value="COLANIC BIOSYNTHESIS UDP-GLUCOSE LIPID CARRIER TRANSFERASE"/>
    <property type="match status" value="1"/>
</dbReference>
<dbReference type="InterPro" id="IPR003362">
    <property type="entry name" value="Bact_transf"/>
</dbReference>
<accession>A0A372LFU4</accession>
<evidence type="ECO:0000313" key="10">
    <source>
        <dbReference type="EMBL" id="RFU64884.1"/>
    </source>
</evidence>
<comment type="similarity">
    <text evidence="2">Belongs to the bacterial sugar transferase family.</text>
</comment>
<keyword evidence="7 8" id="KW-0472">Membrane</keyword>
<feature type="domain" description="Bacterial sugar transferase" evidence="9">
    <location>
        <begin position="31"/>
        <end position="222"/>
    </location>
</feature>
<evidence type="ECO:0000313" key="11">
    <source>
        <dbReference type="Proteomes" id="UP000262939"/>
    </source>
</evidence>
<dbReference type="PANTHER" id="PTHR30576:SF4">
    <property type="entry name" value="UNDECAPRENYL-PHOSPHATE GALACTOSE PHOSPHOTRANSFERASE"/>
    <property type="match status" value="1"/>
</dbReference>
<keyword evidence="11" id="KW-1185">Reference proteome</keyword>
<dbReference type="GO" id="GO:0016780">
    <property type="term" value="F:phosphotransferase activity, for other substituted phosphate groups"/>
    <property type="evidence" value="ECO:0007669"/>
    <property type="project" value="TreeGrafter"/>
</dbReference>
<reference evidence="10 11" key="1">
    <citation type="submission" date="2018-08" db="EMBL/GenBank/DDBJ databases">
        <title>Bacillus chawlae sp. nov., Bacillus glennii sp. nov., and Bacillus saganii sp. nov. Isolated from the Vehicle Assembly Building at Kennedy Space Center where the Viking Spacecraft were Assembled.</title>
        <authorList>
            <person name="Seuylemezian A."/>
            <person name="Vaishampayan P."/>
        </authorList>
    </citation>
    <scope>NUCLEOTIDE SEQUENCE [LARGE SCALE GENOMIC DNA]</scope>
    <source>
        <strain evidence="10 11">V44-8</strain>
    </source>
</reference>
<keyword evidence="3" id="KW-1003">Cell membrane</keyword>
<dbReference type="EMBL" id="QVTD01000003">
    <property type="protein sequence ID" value="RFU64884.1"/>
    <property type="molecule type" value="Genomic_DNA"/>
</dbReference>
<evidence type="ECO:0000256" key="5">
    <source>
        <dbReference type="ARBA" id="ARBA00022692"/>
    </source>
</evidence>